<name>A0A9P8SL77_9HYPO</name>
<dbReference type="EMBL" id="JAIZPD010000002">
    <property type="protein sequence ID" value="KAH0966676.1"/>
    <property type="molecule type" value="Genomic_DNA"/>
</dbReference>
<proteinExistence type="predicted"/>
<comment type="caution">
    <text evidence="2">The sequence shown here is derived from an EMBL/GenBank/DDBJ whole genome shotgun (WGS) entry which is preliminary data.</text>
</comment>
<evidence type="ECO:0000313" key="3">
    <source>
        <dbReference type="Proteomes" id="UP000824596"/>
    </source>
</evidence>
<gene>
    <name evidence="2" type="ORF">HRG_02085</name>
</gene>
<keyword evidence="1" id="KW-1133">Transmembrane helix</keyword>
<accession>A0A9P8SL77</accession>
<keyword evidence="3" id="KW-1185">Reference proteome</keyword>
<dbReference type="RefSeq" id="XP_044724189.1">
    <property type="nucleotide sequence ID" value="XM_044860556.1"/>
</dbReference>
<dbReference type="Proteomes" id="UP000824596">
    <property type="component" value="Unassembled WGS sequence"/>
</dbReference>
<dbReference type="OrthoDB" id="4961272at2759"/>
<sequence length="182" mass="20319">MLSATYHAQCWAISAAAVVSYHGFVSGLGLRREILDNVLVLAGSDAALQIWDGPYRQPPRLVRLVSTGCLLVSLGAATRHFQVPHVDLERIEWAVHVLLAFTVLGLVEPVRQNRRELQPYFIVSSPRTPHIRPFRLANDLRMMYMDAFIRLVLFSITALVGWGLGVSCMSIWQIILGNVQGN</sequence>
<keyword evidence="1" id="KW-0472">Membrane</keyword>
<keyword evidence="1" id="KW-0812">Transmembrane</keyword>
<reference evidence="2" key="1">
    <citation type="submission" date="2021-09" db="EMBL/GenBank/DDBJ databases">
        <title>A high-quality genome of the endoparasitic fungus Hirsutella rhossiliensis with a comparison of Hirsutella genomes reveals transposable elements contributing to genome size variation.</title>
        <authorList>
            <person name="Lin R."/>
            <person name="Jiao Y."/>
            <person name="Sun X."/>
            <person name="Ling J."/>
            <person name="Xie B."/>
            <person name="Cheng X."/>
        </authorList>
    </citation>
    <scope>NUCLEOTIDE SEQUENCE</scope>
    <source>
        <strain evidence="2">HR02</strain>
    </source>
</reference>
<protein>
    <submittedName>
        <fullName evidence="2">Uncharacterized protein</fullName>
    </submittedName>
</protein>
<evidence type="ECO:0000256" key="1">
    <source>
        <dbReference type="SAM" id="Phobius"/>
    </source>
</evidence>
<dbReference type="GeneID" id="68351214"/>
<evidence type="ECO:0000313" key="2">
    <source>
        <dbReference type="EMBL" id="KAH0966676.1"/>
    </source>
</evidence>
<organism evidence="2 3">
    <name type="scientific">Hirsutella rhossiliensis</name>
    <dbReference type="NCBI Taxonomy" id="111463"/>
    <lineage>
        <taxon>Eukaryota</taxon>
        <taxon>Fungi</taxon>
        <taxon>Dikarya</taxon>
        <taxon>Ascomycota</taxon>
        <taxon>Pezizomycotina</taxon>
        <taxon>Sordariomycetes</taxon>
        <taxon>Hypocreomycetidae</taxon>
        <taxon>Hypocreales</taxon>
        <taxon>Ophiocordycipitaceae</taxon>
        <taxon>Hirsutella</taxon>
    </lineage>
</organism>
<dbReference type="AlphaFoldDB" id="A0A9P8SL77"/>
<feature type="transmembrane region" description="Helical" evidence="1">
    <location>
        <begin position="151"/>
        <end position="175"/>
    </location>
</feature>